<dbReference type="PROSITE" id="PS01066">
    <property type="entry name" value="UPP_SYNTHASE"/>
    <property type="match status" value="1"/>
</dbReference>
<accession>A0A645CEP6</accession>
<dbReference type="EC" id="2.5.1.31" evidence="3"/>
<comment type="cofactor">
    <cofactor evidence="1">
        <name>Mg(2+)</name>
        <dbReference type="ChEBI" id="CHEBI:18420"/>
    </cofactor>
</comment>
<dbReference type="NCBIfam" id="TIGR00055">
    <property type="entry name" value="uppS"/>
    <property type="match status" value="1"/>
</dbReference>
<dbReference type="PANTHER" id="PTHR10291">
    <property type="entry name" value="DEHYDRODOLICHYL DIPHOSPHATE SYNTHASE FAMILY MEMBER"/>
    <property type="match status" value="1"/>
</dbReference>
<dbReference type="NCBIfam" id="NF011405">
    <property type="entry name" value="PRK14830.1"/>
    <property type="match status" value="1"/>
</dbReference>
<dbReference type="GO" id="GO:0000287">
    <property type="term" value="F:magnesium ion binding"/>
    <property type="evidence" value="ECO:0007669"/>
    <property type="project" value="TreeGrafter"/>
</dbReference>
<dbReference type="GO" id="GO:0005829">
    <property type="term" value="C:cytosol"/>
    <property type="evidence" value="ECO:0007669"/>
    <property type="project" value="TreeGrafter"/>
</dbReference>
<gene>
    <name evidence="3" type="primary">uppS_47</name>
    <name evidence="3" type="ORF">SDC9_122404</name>
</gene>
<dbReference type="Pfam" id="PF01255">
    <property type="entry name" value="Prenyltransf"/>
    <property type="match status" value="1"/>
</dbReference>
<evidence type="ECO:0000256" key="1">
    <source>
        <dbReference type="ARBA" id="ARBA00001946"/>
    </source>
</evidence>
<reference evidence="3" key="1">
    <citation type="submission" date="2019-08" db="EMBL/GenBank/DDBJ databases">
        <authorList>
            <person name="Kucharzyk K."/>
            <person name="Murdoch R.W."/>
            <person name="Higgins S."/>
            <person name="Loffler F."/>
        </authorList>
    </citation>
    <scope>NUCLEOTIDE SEQUENCE</scope>
</reference>
<evidence type="ECO:0000313" key="3">
    <source>
        <dbReference type="EMBL" id="MPM75411.1"/>
    </source>
</evidence>
<dbReference type="FunFam" id="3.40.1180.10:FF:000001">
    <property type="entry name" value="(2E,6E)-farnesyl-diphosphate-specific ditrans,polycis-undecaprenyl-diphosphate synthase"/>
    <property type="match status" value="1"/>
</dbReference>
<dbReference type="Gene3D" id="3.40.1180.10">
    <property type="entry name" value="Decaprenyl diphosphate synthase-like"/>
    <property type="match status" value="1"/>
</dbReference>
<comment type="caution">
    <text evidence="3">The sequence shown here is derived from an EMBL/GenBank/DDBJ whole genome shotgun (WGS) entry which is preliminary data.</text>
</comment>
<dbReference type="GO" id="GO:0016094">
    <property type="term" value="P:polyprenol biosynthetic process"/>
    <property type="evidence" value="ECO:0007669"/>
    <property type="project" value="TreeGrafter"/>
</dbReference>
<dbReference type="SUPFAM" id="SSF64005">
    <property type="entry name" value="Undecaprenyl diphosphate synthase"/>
    <property type="match status" value="1"/>
</dbReference>
<dbReference type="CDD" id="cd00475">
    <property type="entry name" value="Cis_IPPS"/>
    <property type="match status" value="1"/>
</dbReference>
<sequence>MNKLRHVAIIMDGNGRWAQKQHQERTYGHYQGVENVRNIAIRANDLHIEVLTLYAFSTENWSRPLEEVNYLMKLPEVFFSRFLTELMEKNIRIAMIGFWDKIPADTQRVLKMAISKTAGNTGMTLYFAMNYGGKQEILEAVNQCLLDNKDQSLTKLDEAGFDRYLQSGAFPDVDLMIRTSGEYRISNFLLWKLAYAELAFLPEAWPEFTPARFAEVIEDFYHRNRRFGGLK</sequence>
<dbReference type="InterPro" id="IPR001441">
    <property type="entry name" value="UPP_synth-like"/>
</dbReference>
<dbReference type="GO" id="GO:0008834">
    <property type="term" value="F:ditrans,polycis-undecaprenyl-diphosphate synthase [(2E,6E)-farnesyl-diphosphate specific] activity"/>
    <property type="evidence" value="ECO:0007669"/>
    <property type="project" value="UniProtKB-EC"/>
</dbReference>
<protein>
    <submittedName>
        <fullName evidence="3">Ditrans,polycis-undecaprenyl-diphosphate synthase ((2E,6E)-farnesyl-diphosphate specific)</fullName>
        <ecNumber evidence="3">2.5.1.31</ecNumber>
    </submittedName>
</protein>
<keyword evidence="2 3" id="KW-0808">Transferase</keyword>
<name>A0A645CEP6_9ZZZZ</name>
<dbReference type="EMBL" id="VSSQ01026610">
    <property type="protein sequence ID" value="MPM75411.1"/>
    <property type="molecule type" value="Genomic_DNA"/>
</dbReference>
<dbReference type="InterPro" id="IPR018520">
    <property type="entry name" value="UPP_synth-like_CS"/>
</dbReference>
<dbReference type="PANTHER" id="PTHR10291:SF0">
    <property type="entry name" value="DEHYDRODOLICHYL DIPHOSPHATE SYNTHASE 2"/>
    <property type="match status" value="1"/>
</dbReference>
<evidence type="ECO:0000256" key="2">
    <source>
        <dbReference type="ARBA" id="ARBA00022679"/>
    </source>
</evidence>
<dbReference type="GO" id="GO:0030145">
    <property type="term" value="F:manganese ion binding"/>
    <property type="evidence" value="ECO:0007669"/>
    <property type="project" value="TreeGrafter"/>
</dbReference>
<organism evidence="3">
    <name type="scientific">bioreactor metagenome</name>
    <dbReference type="NCBI Taxonomy" id="1076179"/>
    <lineage>
        <taxon>unclassified sequences</taxon>
        <taxon>metagenomes</taxon>
        <taxon>ecological metagenomes</taxon>
    </lineage>
</organism>
<dbReference type="AlphaFoldDB" id="A0A645CEP6"/>
<proteinExistence type="inferred from homology"/>
<dbReference type="HAMAP" id="MF_01139">
    <property type="entry name" value="ISPT"/>
    <property type="match status" value="1"/>
</dbReference>
<dbReference type="InterPro" id="IPR036424">
    <property type="entry name" value="UPP_synth-like_sf"/>
</dbReference>